<reference evidence="10 11" key="1">
    <citation type="journal article" date="2018" name="Cell">
        <title>The Chara Genome: Secondary Complexity and Implications for Plant Terrestrialization.</title>
        <authorList>
            <person name="Nishiyama T."/>
            <person name="Sakayama H."/>
            <person name="Vries J.D."/>
            <person name="Buschmann H."/>
            <person name="Saint-Marcoux D."/>
            <person name="Ullrich K.K."/>
            <person name="Haas F.B."/>
            <person name="Vanderstraeten L."/>
            <person name="Becker D."/>
            <person name="Lang D."/>
            <person name="Vosolsobe S."/>
            <person name="Rombauts S."/>
            <person name="Wilhelmsson P.K.I."/>
            <person name="Janitza P."/>
            <person name="Kern R."/>
            <person name="Heyl A."/>
            <person name="Rumpler F."/>
            <person name="Villalobos L.I.A.C."/>
            <person name="Clay J.M."/>
            <person name="Skokan R."/>
            <person name="Toyoda A."/>
            <person name="Suzuki Y."/>
            <person name="Kagoshima H."/>
            <person name="Schijlen E."/>
            <person name="Tajeshwar N."/>
            <person name="Catarino B."/>
            <person name="Hetherington A.J."/>
            <person name="Saltykova A."/>
            <person name="Bonnot C."/>
            <person name="Breuninger H."/>
            <person name="Symeonidi A."/>
            <person name="Radhakrishnan G.V."/>
            <person name="Van Nieuwerburgh F."/>
            <person name="Deforce D."/>
            <person name="Chang C."/>
            <person name="Karol K.G."/>
            <person name="Hedrich R."/>
            <person name="Ulvskov P."/>
            <person name="Glockner G."/>
            <person name="Delwiche C.F."/>
            <person name="Petrasek J."/>
            <person name="Van de Peer Y."/>
            <person name="Friml J."/>
            <person name="Beilby M."/>
            <person name="Dolan L."/>
            <person name="Kohara Y."/>
            <person name="Sugano S."/>
            <person name="Fujiyama A."/>
            <person name="Delaux P.-M."/>
            <person name="Quint M."/>
            <person name="TheiBen G."/>
            <person name="Hagemann M."/>
            <person name="Harholt J."/>
            <person name="Dunand C."/>
            <person name="Zachgo S."/>
            <person name="Langdale J."/>
            <person name="Maumus F."/>
            <person name="Straeten D.V.D."/>
            <person name="Gould S.B."/>
            <person name="Rensing S.A."/>
        </authorList>
    </citation>
    <scope>NUCLEOTIDE SEQUENCE [LARGE SCALE GENOMIC DNA]</scope>
    <source>
        <strain evidence="10 11">S276</strain>
    </source>
</reference>
<dbReference type="Proteomes" id="UP000265515">
    <property type="component" value="Unassembled WGS sequence"/>
</dbReference>
<keyword evidence="5" id="KW-0653">Protein transport</keyword>
<keyword evidence="7" id="KW-0175">Coiled coil</keyword>
<keyword evidence="8 9" id="KW-0472">Membrane</keyword>
<protein>
    <recommendedName>
        <fullName evidence="12">t-SNARE coiled-coil homology domain-containing protein</fullName>
    </recommendedName>
</protein>
<evidence type="ECO:0000256" key="5">
    <source>
        <dbReference type="ARBA" id="ARBA00022927"/>
    </source>
</evidence>
<accession>A0A388LB48</accession>
<gene>
    <name evidence="10" type="ORF">CBR_g29687</name>
</gene>
<dbReference type="Gene3D" id="1.20.5.110">
    <property type="match status" value="1"/>
</dbReference>
<dbReference type="GO" id="GO:0006890">
    <property type="term" value="P:retrograde vesicle-mediated transport, Golgi to endoplasmic reticulum"/>
    <property type="evidence" value="ECO:0007669"/>
    <property type="project" value="TreeGrafter"/>
</dbReference>
<sequence length="153" mass="17759">MTASVRDRTGLFRQIVREVALRKGFDQLNNVRMLEGFIAQNKRNYLDCFRSTEAERDDIEHQAELSSLADSVKETESKLLEVSALGHLFSTHVLQQAQQIERLYKDAVEATHNVDMGNKEIVKTISRNSTSRVFLLLFFMVLIFTILFLDWYK</sequence>
<keyword evidence="11" id="KW-1185">Reference proteome</keyword>
<comment type="caution">
    <text evidence="10">The sequence shown here is derived from an EMBL/GenBank/DDBJ whole genome shotgun (WGS) entry which is preliminary data.</text>
</comment>
<evidence type="ECO:0000256" key="6">
    <source>
        <dbReference type="ARBA" id="ARBA00022989"/>
    </source>
</evidence>
<dbReference type="GO" id="GO:0031201">
    <property type="term" value="C:SNARE complex"/>
    <property type="evidence" value="ECO:0007669"/>
    <property type="project" value="TreeGrafter"/>
</dbReference>
<dbReference type="OrthoDB" id="1724696at2759"/>
<dbReference type="EMBL" id="BFEA01000321">
    <property type="protein sequence ID" value="GBG79540.1"/>
    <property type="molecule type" value="Genomic_DNA"/>
</dbReference>
<keyword evidence="4 9" id="KW-0812">Transmembrane</keyword>
<evidence type="ECO:0000256" key="3">
    <source>
        <dbReference type="ARBA" id="ARBA00022448"/>
    </source>
</evidence>
<dbReference type="GO" id="GO:0005783">
    <property type="term" value="C:endoplasmic reticulum"/>
    <property type="evidence" value="ECO:0007669"/>
    <property type="project" value="EnsemblPlants"/>
</dbReference>
<comment type="subcellular location">
    <subcellularLocation>
        <location evidence="1">Membrane</location>
        <topology evidence="1">Single-pass type IV membrane protein</topology>
    </subcellularLocation>
</comment>
<dbReference type="STRING" id="69332.A0A388LB48"/>
<feature type="transmembrane region" description="Helical" evidence="9">
    <location>
        <begin position="133"/>
        <end position="152"/>
    </location>
</feature>
<evidence type="ECO:0000256" key="4">
    <source>
        <dbReference type="ARBA" id="ARBA00022692"/>
    </source>
</evidence>
<evidence type="ECO:0000256" key="1">
    <source>
        <dbReference type="ARBA" id="ARBA00004211"/>
    </source>
</evidence>
<evidence type="ECO:0008006" key="12">
    <source>
        <dbReference type="Google" id="ProtNLM"/>
    </source>
</evidence>
<evidence type="ECO:0000256" key="7">
    <source>
        <dbReference type="ARBA" id="ARBA00023054"/>
    </source>
</evidence>
<evidence type="ECO:0000313" key="10">
    <source>
        <dbReference type="EMBL" id="GBG79540.1"/>
    </source>
</evidence>
<comment type="similarity">
    <text evidence="2">Belongs to the syntaxin family.</text>
</comment>
<dbReference type="PANTHER" id="PTHR15959">
    <property type="entry name" value="SYNTAXIN-18"/>
    <property type="match status" value="1"/>
</dbReference>
<organism evidence="10 11">
    <name type="scientific">Chara braunii</name>
    <name type="common">Braun's stonewort</name>
    <dbReference type="NCBI Taxonomy" id="69332"/>
    <lineage>
        <taxon>Eukaryota</taxon>
        <taxon>Viridiplantae</taxon>
        <taxon>Streptophyta</taxon>
        <taxon>Charophyceae</taxon>
        <taxon>Charales</taxon>
        <taxon>Characeae</taxon>
        <taxon>Chara</taxon>
    </lineage>
</organism>
<dbReference type="PANTHER" id="PTHR15959:SF0">
    <property type="entry name" value="SYNTAXIN-18"/>
    <property type="match status" value="1"/>
</dbReference>
<evidence type="ECO:0000256" key="8">
    <source>
        <dbReference type="ARBA" id="ARBA00023136"/>
    </source>
</evidence>
<name>A0A388LB48_CHABU</name>
<dbReference type="SUPFAM" id="SSF58038">
    <property type="entry name" value="SNARE fusion complex"/>
    <property type="match status" value="1"/>
</dbReference>
<keyword evidence="6 9" id="KW-1133">Transmembrane helix</keyword>
<dbReference type="GO" id="GO:0005794">
    <property type="term" value="C:Golgi apparatus"/>
    <property type="evidence" value="ECO:0007669"/>
    <property type="project" value="EnsemblPlants"/>
</dbReference>
<evidence type="ECO:0000313" key="11">
    <source>
        <dbReference type="Proteomes" id="UP000265515"/>
    </source>
</evidence>
<dbReference type="GO" id="GO:0015031">
    <property type="term" value="P:protein transport"/>
    <property type="evidence" value="ECO:0007669"/>
    <property type="project" value="UniProtKB-KW"/>
</dbReference>
<dbReference type="AlphaFoldDB" id="A0A388LB48"/>
<evidence type="ECO:0000256" key="2">
    <source>
        <dbReference type="ARBA" id="ARBA00009063"/>
    </source>
</evidence>
<keyword evidence="3" id="KW-0813">Transport</keyword>
<dbReference type="Gramene" id="GBG79540">
    <property type="protein sequence ID" value="GBG79540"/>
    <property type="gene ID" value="CBR_g29687"/>
</dbReference>
<proteinExistence type="inferred from homology"/>
<evidence type="ECO:0000256" key="9">
    <source>
        <dbReference type="SAM" id="Phobius"/>
    </source>
</evidence>